<dbReference type="AlphaFoldDB" id="A0AAD8C0T4"/>
<sequence>EIKYNLTPNRPRIRSRSVSQSSTDSYSSGTLFLFSLQWSFGVFLSQFSGLFVSSDMNGLFNLTDLGGVGGGDLDRCPLRLRLDASGSSWTQLGSAPKWISVPGIYSKHGFDCWGLFMPDGNDSRCDK</sequence>
<protein>
    <submittedName>
        <fullName evidence="1">Adenosylhomocysteinase 3 isoform X2</fullName>
    </submittedName>
</protein>
<evidence type="ECO:0000313" key="2">
    <source>
        <dbReference type="Proteomes" id="UP001233172"/>
    </source>
</evidence>
<feature type="non-terminal residue" evidence="1">
    <location>
        <position position="127"/>
    </location>
</feature>
<organism evidence="1 2">
    <name type="scientific">Biomphalaria pfeifferi</name>
    <name type="common">Bloodfluke planorb</name>
    <name type="synonym">Freshwater snail</name>
    <dbReference type="NCBI Taxonomy" id="112525"/>
    <lineage>
        <taxon>Eukaryota</taxon>
        <taxon>Metazoa</taxon>
        <taxon>Spiralia</taxon>
        <taxon>Lophotrochozoa</taxon>
        <taxon>Mollusca</taxon>
        <taxon>Gastropoda</taxon>
        <taxon>Heterobranchia</taxon>
        <taxon>Euthyneura</taxon>
        <taxon>Panpulmonata</taxon>
        <taxon>Hygrophila</taxon>
        <taxon>Lymnaeoidea</taxon>
        <taxon>Planorbidae</taxon>
        <taxon>Biomphalaria</taxon>
    </lineage>
</organism>
<accession>A0AAD8C0T4</accession>
<dbReference type="Proteomes" id="UP001233172">
    <property type="component" value="Unassembled WGS sequence"/>
</dbReference>
<keyword evidence="2" id="KW-1185">Reference proteome</keyword>
<evidence type="ECO:0000313" key="1">
    <source>
        <dbReference type="EMBL" id="KAK0064150.1"/>
    </source>
</evidence>
<proteinExistence type="predicted"/>
<reference evidence="1" key="2">
    <citation type="submission" date="2023-04" db="EMBL/GenBank/DDBJ databases">
        <authorList>
            <person name="Bu L."/>
            <person name="Lu L."/>
            <person name="Laidemitt M.R."/>
            <person name="Zhang S.M."/>
            <person name="Mutuku M."/>
            <person name="Mkoji G."/>
            <person name="Steinauer M."/>
            <person name="Loker E.S."/>
        </authorList>
    </citation>
    <scope>NUCLEOTIDE SEQUENCE</scope>
    <source>
        <strain evidence="1">KasaAsao</strain>
        <tissue evidence="1">Whole Snail</tissue>
    </source>
</reference>
<name>A0AAD8C0T4_BIOPF</name>
<gene>
    <name evidence="1" type="ORF">Bpfe_006335</name>
</gene>
<comment type="caution">
    <text evidence="1">The sequence shown here is derived from an EMBL/GenBank/DDBJ whole genome shotgun (WGS) entry which is preliminary data.</text>
</comment>
<reference evidence="1" key="1">
    <citation type="journal article" date="2023" name="PLoS Negl. Trop. Dis.">
        <title>A genome sequence for Biomphalaria pfeifferi, the major vector snail for the human-infecting parasite Schistosoma mansoni.</title>
        <authorList>
            <person name="Bu L."/>
            <person name="Lu L."/>
            <person name="Laidemitt M.R."/>
            <person name="Zhang S.M."/>
            <person name="Mutuku M."/>
            <person name="Mkoji G."/>
            <person name="Steinauer M."/>
            <person name="Loker E.S."/>
        </authorList>
    </citation>
    <scope>NUCLEOTIDE SEQUENCE</scope>
    <source>
        <strain evidence="1">KasaAsao</strain>
    </source>
</reference>
<dbReference type="EMBL" id="JASAOG010000018">
    <property type="protein sequence ID" value="KAK0064150.1"/>
    <property type="molecule type" value="Genomic_DNA"/>
</dbReference>